<dbReference type="EMBL" id="MWQA01000001">
    <property type="protein sequence ID" value="ORC06219.1"/>
    <property type="molecule type" value="Genomic_DNA"/>
</dbReference>
<sequence length="59" mass="6227">MVRRVNSKAEPALHGAGVSGWLTIRLGSPQHWRFSHYAPKSEDAGLIGGAGAHVSGHPN</sequence>
<evidence type="ECO:0000313" key="2">
    <source>
        <dbReference type="Proteomes" id="UP000192335"/>
    </source>
</evidence>
<evidence type="ECO:0000313" key="1">
    <source>
        <dbReference type="EMBL" id="ORC06219.1"/>
    </source>
</evidence>
<proteinExistence type="predicted"/>
<dbReference type="AlphaFoldDB" id="A0A8E2IS71"/>
<organism evidence="1 2">
    <name type="scientific">Mycobacterium persicum</name>
    <dbReference type="NCBI Taxonomy" id="1487726"/>
    <lineage>
        <taxon>Bacteria</taxon>
        <taxon>Bacillati</taxon>
        <taxon>Actinomycetota</taxon>
        <taxon>Actinomycetes</taxon>
        <taxon>Mycobacteriales</taxon>
        <taxon>Mycobacteriaceae</taxon>
        <taxon>Mycobacterium</taxon>
    </lineage>
</organism>
<accession>A0A8E2IS71</accession>
<dbReference type="Proteomes" id="UP000192335">
    <property type="component" value="Unassembled WGS sequence"/>
</dbReference>
<reference evidence="1 2" key="1">
    <citation type="submission" date="2017-02" db="EMBL/GenBank/DDBJ databases">
        <title>Mycobacterium kansasii genomes.</title>
        <authorList>
            <person name="Borowka P."/>
            <person name="Strapagiel D."/>
            <person name="Marciniak B."/>
            <person name="Lach J."/>
            <person name="Bakula Z."/>
            <person name="Van Ingen J."/>
            <person name="Safianowska A."/>
            <person name="Brzostek A."/>
            <person name="Dziadek J."/>
            <person name="Jagielski T."/>
        </authorList>
    </citation>
    <scope>NUCLEOTIDE SEQUENCE [LARGE SCALE GENOMIC DNA]</scope>
    <source>
        <strain evidence="1 2">12MK</strain>
    </source>
</reference>
<protein>
    <submittedName>
        <fullName evidence="1">Uncharacterized protein</fullName>
    </submittedName>
</protein>
<name>A0A8E2IS71_9MYCO</name>
<comment type="caution">
    <text evidence="1">The sequence shown here is derived from an EMBL/GenBank/DDBJ whole genome shotgun (WGS) entry which is preliminary data.</text>
</comment>
<gene>
    <name evidence="1" type="ORF">B4U45_05770</name>
</gene>